<proteinExistence type="inferred from homology"/>
<name>A0ABT1VEF2_9ACTN</name>
<evidence type="ECO:0000313" key="12">
    <source>
        <dbReference type="EMBL" id="MCQ8195179.1"/>
    </source>
</evidence>
<accession>A0ABT1VEF2</accession>
<organism evidence="12 13">
    <name type="scientific">Streptomyces rugosispiralis</name>
    <dbReference type="NCBI Taxonomy" id="2967341"/>
    <lineage>
        <taxon>Bacteria</taxon>
        <taxon>Bacillati</taxon>
        <taxon>Actinomycetota</taxon>
        <taxon>Actinomycetes</taxon>
        <taxon>Kitasatosporales</taxon>
        <taxon>Streptomycetaceae</taxon>
        <taxon>Streptomyces</taxon>
    </lineage>
</organism>
<evidence type="ECO:0000256" key="11">
    <source>
        <dbReference type="ARBA" id="ARBA00031350"/>
    </source>
</evidence>
<evidence type="ECO:0000256" key="1">
    <source>
        <dbReference type="ARBA" id="ARBA00004496"/>
    </source>
</evidence>
<evidence type="ECO:0000256" key="9">
    <source>
        <dbReference type="ARBA" id="ARBA00030757"/>
    </source>
</evidence>
<evidence type="ECO:0000256" key="5">
    <source>
        <dbReference type="ARBA" id="ARBA00022490"/>
    </source>
</evidence>
<keyword evidence="5" id="KW-0963">Cytoplasm</keyword>
<dbReference type="Pfam" id="PF01135">
    <property type="entry name" value="PCMT"/>
    <property type="match status" value="1"/>
</dbReference>
<evidence type="ECO:0000256" key="10">
    <source>
        <dbReference type="ARBA" id="ARBA00031323"/>
    </source>
</evidence>
<dbReference type="PANTHER" id="PTHR11579:SF0">
    <property type="entry name" value="PROTEIN-L-ISOASPARTATE(D-ASPARTATE) O-METHYLTRANSFERASE"/>
    <property type="match status" value="1"/>
</dbReference>
<dbReference type="Gene3D" id="3.40.50.150">
    <property type="entry name" value="Vaccinia Virus protein VP39"/>
    <property type="match status" value="1"/>
</dbReference>
<dbReference type="RefSeq" id="WP_256655917.1">
    <property type="nucleotide sequence ID" value="NZ_JANIAA010000064.1"/>
</dbReference>
<dbReference type="GO" id="GO:0032259">
    <property type="term" value="P:methylation"/>
    <property type="evidence" value="ECO:0007669"/>
    <property type="project" value="UniProtKB-KW"/>
</dbReference>
<dbReference type="EMBL" id="JANIAA010000064">
    <property type="protein sequence ID" value="MCQ8195179.1"/>
    <property type="molecule type" value="Genomic_DNA"/>
</dbReference>
<evidence type="ECO:0000256" key="4">
    <source>
        <dbReference type="ARBA" id="ARBA00013346"/>
    </source>
</evidence>
<dbReference type="InterPro" id="IPR029063">
    <property type="entry name" value="SAM-dependent_MTases_sf"/>
</dbReference>
<evidence type="ECO:0000256" key="2">
    <source>
        <dbReference type="ARBA" id="ARBA00005369"/>
    </source>
</evidence>
<dbReference type="SUPFAM" id="SSF53335">
    <property type="entry name" value="S-adenosyl-L-methionine-dependent methyltransferases"/>
    <property type="match status" value="1"/>
</dbReference>
<protein>
    <recommendedName>
        <fullName evidence="4">Protein-L-isoaspartate O-methyltransferase</fullName>
        <ecNumber evidence="3">2.1.1.77</ecNumber>
    </recommendedName>
    <alternativeName>
        <fullName evidence="11">L-isoaspartyl protein carboxyl methyltransferase</fullName>
    </alternativeName>
    <alternativeName>
        <fullName evidence="9">Protein L-isoaspartyl methyltransferase</fullName>
    </alternativeName>
    <alternativeName>
        <fullName evidence="10">Protein-beta-aspartate methyltransferase</fullName>
    </alternativeName>
</protein>
<evidence type="ECO:0000313" key="13">
    <source>
        <dbReference type="Proteomes" id="UP001204746"/>
    </source>
</evidence>
<keyword evidence="7" id="KW-0808">Transferase</keyword>
<keyword evidence="8" id="KW-0949">S-adenosyl-L-methionine</keyword>
<dbReference type="EC" id="2.1.1.77" evidence="3"/>
<reference evidence="12 13" key="1">
    <citation type="submission" date="2022-07" db="EMBL/GenBank/DDBJ databases">
        <authorList>
            <person name="Phongsopitanun W."/>
            <person name="Tanasupawat S."/>
        </authorList>
    </citation>
    <scope>NUCLEOTIDE SEQUENCE [LARGE SCALE GENOMIC DNA]</scope>
    <source>
        <strain evidence="12 13">RCU-064</strain>
    </source>
</reference>
<comment type="similarity">
    <text evidence="2">Belongs to the methyltransferase superfamily. L-isoaspartyl/D-aspartyl protein methyltransferase family.</text>
</comment>
<dbReference type="CDD" id="cd02440">
    <property type="entry name" value="AdoMet_MTases"/>
    <property type="match status" value="1"/>
</dbReference>
<sequence>MTAEPGIAATAADLRRQLADRLEENRLLRSPQWRAAIETVPRHVFVPRFYRESDDPGLTTWEPITPEIVGQEEWLRLVYTDETWMTQFEGRDIDWSDPQPISNSTPTSSSTLPSLVVRILQDLGVQDGMTVLEIGTGTGYSTALMCHRLGDEAVTSIETDEGVARRAREALHQCGWTPRLLVADGRAGEPEGAPYDRLIATCGLRNIPPAWLEQVRPGGVILTTLRGWMRSLGLVKLVVTGDSASGWFSEDDPSFMIARQQDAPENLGMIPGPEDGTKREAEYGPEILTRTGPAFMTQLAAPDARFFSMSVDGGPVSTFVLDSVTDSFAVLTPSDSAWQVRQGGSRRLWDAVESAVSTWQEYGSPNSSAFGVTVSHDAQMVWLGSPNGPRWPLPS</sequence>
<evidence type="ECO:0000256" key="7">
    <source>
        <dbReference type="ARBA" id="ARBA00022679"/>
    </source>
</evidence>
<dbReference type="PANTHER" id="PTHR11579">
    <property type="entry name" value="PROTEIN-L-ISOASPARTATE O-METHYLTRANSFERASE"/>
    <property type="match status" value="1"/>
</dbReference>
<comment type="caution">
    <text evidence="12">The sequence shown here is derived from an EMBL/GenBank/DDBJ whole genome shotgun (WGS) entry which is preliminary data.</text>
</comment>
<keyword evidence="6 12" id="KW-0489">Methyltransferase</keyword>
<dbReference type="Proteomes" id="UP001204746">
    <property type="component" value="Unassembled WGS sequence"/>
</dbReference>
<dbReference type="GO" id="GO:0008168">
    <property type="term" value="F:methyltransferase activity"/>
    <property type="evidence" value="ECO:0007669"/>
    <property type="project" value="UniProtKB-KW"/>
</dbReference>
<evidence type="ECO:0000256" key="6">
    <source>
        <dbReference type="ARBA" id="ARBA00022603"/>
    </source>
</evidence>
<dbReference type="InterPro" id="IPR026448">
    <property type="entry name" value="Methyltr_grasp"/>
</dbReference>
<dbReference type="NCBIfam" id="TIGR04188">
    <property type="entry name" value="methyltr_grsp"/>
    <property type="match status" value="1"/>
</dbReference>
<evidence type="ECO:0000256" key="3">
    <source>
        <dbReference type="ARBA" id="ARBA00011890"/>
    </source>
</evidence>
<keyword evidence="13" id="KW-1185">Reference proteome</keyword>
<gene>
    <name evidence="12" type="primary">tgmC</name>
    <name evidence="12" type="ORF">NP777_44575</name>
</gene>
<comment type="subcellular location">
    <subcellularLocation>
        <location evidence="1">Cytoplasm</location>
    </subcellularLocation>
</comment>
<evidence type="ECO:0000256" key="8">
    <source>
        <dbReference type="ARBA" id="ARBA00022691"/>
    </source>
</evidence>
<dbReference type="InterPro" id="IPR000682">
    <property type="entry name" value="PCMT"/>
</dbReference>